<dbReference type="RefSeq" id="WP_093832817.1">
    <property type="nucleotide sequence ID" value="NZ_FOLQ01000019.1"/>
</dbReference>
<protein>
    <submittedName>
        <fullName evidence="1">Uncharacterized protein</fullName>
    </submittedName>
</protein>
<gene>
    <name evidence="1" type="ORF">SAMN05216167_119121</name>
</gene>
<dbReference type="AlphaFoldDB" id="A0A1I2DG94"/>
<dbReference type="Proteomes" id="UP000198598">
    <property type="component" value="Unassembled WGS sequence"/>
</dbReference>
<sequence>MSTLDLTAPLYKYTKSHHADRMMAEGWIRVGTLYEYRDIERHGPEIGDDMEGKRQLRFQGDGVIKHFRAGGLTITNARVINSGGRTLNIFAQNSPDSFMFCCTHELDEVSMRKMGYDACVCISNPTLFFAEVTASMTRMGLTTVSEALINKVVYVSKNDVLSGTDARKDHGTLPSIEFQKDERFDHQKEVRAIWNTRLKDFKPELVKVQRIKESCERII</sequence>
<organism evidence="1 2">
    <name type="scientific">Spirosoma endophyticum</name>
    <dbReference type="NCBI Taxonomy" id="662367"/>
    <lineage>
        <taxon>Bacteria</taxon>
        <taxon>Pseudomonadati</taxon>
        <taxon>Bacteroidota</taxon>
        <taxon>Cytophagia</taxon>
        <taxon>Cytophagales</taxon>
        <taxon>Cytophagaceae</taxon>
        <taxon>Spirosoma</taxon>
    </lineage>
</organism>
<proteinExistence type="predicted"/>
<accession>A0A1I2DG94</accession>
<dbReference type="OrthoDB" id="1419635at2"/>
<dbReference type="STRING" id="662367.SAMN05216167_119121"/>
<reference evidence="1 2" key="1">
    <citation type="submission" date="2016-10" db="EMBL/GenBank/DDBJ databases">
        <authorList>
            <person name="de Groot N.N."/>
        </authorList>
    </citation>
    <scope>NUCLEOTIDE SEQUENCE [LARGE SCALE GENOMIC DNA]</scope>
    <source>
        <strain evidence="1 2">DSM 26130</strain>
    </source>
</reference>
<evidence type="ECO:0000313" key="1">
    <source>
        <dbReference type="EMBL" id="SFE79556.1"/>
    </source>
</evidence>
<keyword evidence="2" id="KW-1185">Reference proteome</keyword>
<evidence type="ECO:0000313" key="2">
    <source>
        <dbReference type="Proteomes" id="UP000198598"/>
    </source>
</evidence>
<name>A0A1I2DG94_9BACT</name>
<dbReference type="EMBL" id="FOLQ01000019">
    <property type="protein sequence ID" value="SFE79556.1"/>
    <property type="molecule type" value="Genomic_DNA"/>
</dbReference>